<keyword evidence="3 5" id="KW-0378">Hydrolase</keyword>
<evidence type="ECO:0000256" key="2">
    <source>
        <dbReference type="ARBA" id="ARBA00022722"/>
    </source>
</evidence>
<dbReference type="NCBIfam" id="TIGR00237">
    <property type="entry name" value="xseA"/>
    <property type="match status" value="1"/>
</dbReference>
<dbReference type="PANTHER" id="PTHR30008:SF0">
    <property type="entry name" value="EXODEOXYRIBONUCLEASE 7 LARGE SUBUNIT"/>
    <property type="match status" value="1"/>
</dbReference>
<comment type="function">
    <text evidence="5">Bidirectionally degrades single-stranded DNA into large acid-insoluble oligonucleotides, which are then degraded further into small acid-soluble oligonucleotides.</text>
</comment>
<dbReference type="EC" id="3.1.11.6" evidence="5"/>
<evidence type="ECO:0000313" key="10">
    <source>
        <dbReference type="EMBL" id="KKR03893.1"/>
    </source>
</evidence>
<dbReference type="InterPro" id="IPR003753">
    <property type="entry name" value="Exonuc_VII_L"/>
</dbReference>
<protein>
    <recommendedName>
        <fullName evidence="5">Exodeoxyribonuclease 7 large subunit</fullName>
        <ecNumber evidence="5">3.1.11.6</ecNumber>
    </recommendedName>
    <alternativeName>
        <fullName evidence="5">Exodeoxyribonuclease VII large subunit</fullName>
        <shortName evidence="5">Exonuclease VII large subunit</shortName>
    </alternativeName>
</protein>
<dbReference type="CDD" id="cd04489">
    <property type="entry name" value="ExoVII_LU_OBF"/>
    <property type="match status" value="1"/>
</dbReference>
<dbReference type="GO" id="GO:0009318">
    <property type="term" value="C:exodeoxyribonuclease VII complex"/>
    <property type="evidence" value="ECO:0007669"/>
    <property type="project" value="UniProtKB-UniRule"/>
</dbReference>
<keyword evidence="2 5" id="KW-0540">Nuclease</keyword>
<feature type="domain" description="Exonuclease VII large subunit C-terminal" evidence="8">
    <location>
        <begin position="123"/>
        <end position="341"/>
    </location>
</feature>
<dbReference type="Pfam" id="PF13742">
    <property type="entry name" value="tRNA_anti_2"/>
    <property type="match status" value="1"/>
</dbReference>
<organism evidence="10 11">
    <name type="scientific">Candidatus Uhrbacteria bacterium GW2011_GWF2_39_13</name>
    <dbReference type="NCBI Taxonomy" id="1618995"/>
    <lineage>
        <taxon>Bacteria</taxon>
        <taxon>Candidatus Uhriibacteriota</taxon>
    </lineage>
</organism>
<evidence type="ECO:0000256" key="5">
    <source>
        <dbReference type="HAMAP-Rule" id="MF_00378"/>
    </source>
</evidence>
<dbReference type="Proteomes" id="UP000033935">
    <property type="component" value="Unassembled WGS sequence"/>
</dbReference>
<keyword evidence="1 5" id="KW-0963">Cytoplasm</keyword>
<evidence type="ECO:0000313" key="11">
    <source>
        <dbReference type="Proteomes" id="UP000033935"/>
    </source>
</evidence>
<evidence type="ECO:0000256" key="1">
    <source>
        <dbReference type="ARBA" id="ARBA00022490"/>
    </source>
</evidence>
<dbReference type="InterPro" id="IPR020579">
    <property type="entry name" value="Exonuc_VII_lsu_C"/>
</dbReference>
<name>A0A0G0ML58_9BACT</name>
<dbReference type="GO" id="GO:0006308">
    <property type="term" value="P:DNA catabolic process"/>
    <property type="evidence" value="ECO:0007669"/>
    <property type="project" value="UniProtKB-UniRule"/>
</dbReference>
<dbReference type="GO" id="GO:0003676">
    <property type="term" value="F:nucleic acid binding"/>
    <property type="evidence" value="ECO:0007669"/>
    <property type="project" value="InterPro"/>
</dbReference>
<evidence type="ECO:0000256" key="3">
    <source>
        <dbReference type="ARBA" id="ARBA00022801"/>
    </source>
</evidence>
<dbReference type="GO" id="GO:0008855">
    <property type="term" value="F:exodeoxyribonuclease VII activity"/>
    <property type="evidence" value="ECO:0007669"/>
    <property type="project" value="UniProtKB-UniRule"/>
</dbReference>
<gene>
    <name evidence="5" type="primary">xseA</name>
    <name evidence="10" type="ORF">UT30_C0017G0032</name>
</gene>
<dbReference type="InterPro" id="IPR025824">
    <property type="entry name" value="OB-fold_nuc-bd_dom"/>
</dbReference>
<comment type="subcellular location">
    <subcellularLocation>
        <location evidence="5 6">Cytoplasm</location>
    </subcellularLocation>
</comment>
<evidence type="ECO:0000256" key="4">
    <source>
        <dbReference type="ARBA" id="ARBA00022839"/>
    </source>
</evidence>
<dbReference type="Pfam" id="PF02601">
    <property type="entry name" value="Exonuc_VII_L"/>
    <property type="match status" value="1"/>
</dbReference>
<comment type="similarity">
    <text evidence="5 6">Belongs to the XseA family.</text>
</comment>
<comment type="subunit">
    <text evidence="5">Heterooligomer composed of large and small subunits.</text>
</comment>
<proteinExistence type="inferred from homology"/>
<accession>A0A0G0ML58</accession>
<dbReference type="HAMAP" id="MF_00378">
    <property type="entry name" value="Exonuc_7_L"/>
    <property type="match status" value="1"/>
</dbReference>
<evidence type="ECO:0000256" key="6">
    <source>
        <dbReference type="RuleBase" id="RU004355"/>
    </source>
</evidence>
<sequence length="414" mass="46207">MSEEKIWTVSEANSAVREIIENSLLPFWLQGEIGTINLHRSGHVYLTLKDIRTQIKGVFFGGAEQATSMRLQAGMSVEAFGNLTVYEVRGEYQFSIKKLRPLGLGELQKKFEELKSKLAAEGLFAEERKKKIPMLPAKIGIVTSPDGAAIKDFLQIINRRFPNVNIKIYPAAVQGKGAEKQLARGLKFFNTHTDVDVIVVTRGGGSMEDLWPFNEEKLARAVAMSKIPVISAVGHEIDFTICDFVSDLRVPTPSAAAELVIAGQEEISERLKSIKKKIQGILELKSQRLCRRYEKAAGSYVFREPLRIIREKQQNIDELIKDIENAAKTYAERMDSKLERLNGKLNVLNPIAALKRGYAILVEKSTNKTVSSPDTPPGTQVRAFVSGGILDMKVETAEKRDFDSLRLDFGTPEQ</sequence>
<feature type="domain" description="OB-fold nucleic acid binding" evidence="9">
    <location>
        <begin position="7"/>
        <end position="99"/>
    </location>
</feature>
<evidence type="ECO:0000259" key="9">
    <source>
        <dbReference type="Pfam" id="PF13742"/>
    </source>
</evidence>
<evidence type="ECO:0000259" key="8">
    <source>
        <dbReference type="Pfam" id="PF02601"/>
    </source>
</evidence>
<reference evidence="10 11" key="1">
    <citation type="journal article" date="2015" name="Nature">
        <title>rRNA introns, odd ribosomes, and small enigmatic genomes across a large radiation of phyla.</title>
        <authorList>
            <person name="Brown C.T."/>
            <person name="Hug L.A."/>
            <person name="Thomas B.C."/>
            <person name="Sharon I."/>
            <person name="Castelle C.J."/>
            <person name="Singh A."/>
            <person name="Wilkins M.J."/>
            <person name="Williams K.H."/>
            <person name="Banfield J.F."/>
        </authorList>
    </citation>
    <scope>NUCLEOTIDE SEQUENCE [LARGE SCALE GENOMIC DNA]</scope>
</reference>
<dbReference type="EMBL" id="LBWG01000017">
    <property type="protein sequence ID" value="KKR03893.1"/>
    <property type="molecule type" value="Genomic_DNA"/>
</dbReference>
<keyword evidence="4 5" id="KW-0269">Exonuclease</keyword>
<evidence type="ECO:0000256" key="7">
    <source>
        <dbReference type="SAM" id="Coils"/>
    </source>
</evidence>
<dbReference type="GO" id="GO:0005737">
    <property type="term" value="C:cytoplasm"/>
    <property type="evidence" value="ECO:0007669"/>
    <property type="project" value="UniProtKB-SubCell"/>
</dbReference>
<keyword evidence="7" id="KW-0175">Coiled coil</keyword>
<comment type="catalytic activity">
    <reaction evidence="5 6">
        <text>Exonucleolytic cleavage in either 5'- to 3'- or 3'- to 5'-direction to yield nucleoside 5'-phosphates.</text>
        <dbReference type="EC" id="3.1.11.6"/>
    </reaction>
</comment>
<dbReference type="PATRIC" id="fig|1618995.3.peg.767"/>
<dbReference type="PANTHER" id="PTHR30008">
    <property type="entry name" value="EXODEOXYRIBONUCLEASE 7 LARGE SUBUNIT"/>
    <property type="match status" value="1"/>
</dbReference>
<comment type="caution">
    <text evidence="10">The sequence shown here is derived from an EMBL/GenBank/DDBJ whole genome shotgun (WGS) entry which is preliminary data.</text>
</comment>
<dbReference type="AlphaFoldDB" id="A0A0G0ML58"/>
<feature type="coiled-coil region" evidence="7">
    <location>
        <begin position="309"/>
        <end position="340"/>
    </location>
</feature>